<feature type="transmembrane region" description="Helical" evidence="13">
    <location>
        <begin position="41"/>
        <end position="61"/>
    </location>
</feature>
<keyword evidence="9" id="KW-0458">Lysosome</keyword>
<dbReference type="Proteomes" id="UP001174909">
    <property type="component" value="Unassembled WGS sequence"/>
</dbReference>
<name>A0AA35XCJ1_GEOBA</name>
<evidence type="ECO:0000256" key="5">
    <source>
        <dbReference type="ARBA" id="ARBA00022737"/>
    </source>
</evidence>
<dbReference type="Pfam" id="PF04193">
    <property type="entry name" value="PQ-loop"/>
    <property type="match status" value="2"/>
</dbReference>
<dbReference type="InterPro" id="IPR006603">
    <property type="entry name" value="PQ-loop_rpt"/>
</dbReference>
<evidence type="ECO:0000256" key="12">
    <source>
        <dbReference type="SAM" id="MobiDB-lite"/>
    </source>
</evidence>
<evidence type="ECO:0000256" key="6">
    <source>
        <dbReference type="ARBA" id="ARBA00022847"/>
    </source>
</evidence>
<evidence type="ECO:0000256" key="4">
    <source>
        <dbReference type="ARBA" id="ARBA00022692"/>
    </source>
</evidence>
<evidence type="ECO:0000256" key="13">
    <source>
        <dbReference type="SAM" id="Phobius"/>
    </source>
</evidence>
<evidence type="ECO:0000256" key="9">
    <source>
        <dbReference type="ARBA" id="ARBA00023228"/>
    </source>
</evidence>
<keyword evidence="3" id="KW-0813">Transport</keyword>
<feature type="transmembrane region" description="Helical" evidence="13">
    <location>
        <begin position="155"/>
        <end position="174"/>
    </location>
</feature>
<keyword evidence="7 13" id="KW-1133">Transmembrane helix</keyword>
<dbReference type="GO" id="GO:0005765">
    <property type="term" value="C:lysosomal membrane"/>
    <property type="evidence" value="ECO:0007669"/>
    <property type="project" value="UniProtKB-SubCell"/>
</dbReference>
<dbReference type="EMBL" id="CASHTH010004013">
    <property type="protein sequence ID" value="CAI8052449.1"/>
    <property type="molecule type" value="Genomic_DNA"/>
</dbReference>
<comment type="caution">
    <text evidence="14">The sequence shown here is derived from an EMBL/GenBank/DDBJ whole genome shotgun (WGS) entry which is preliminary data.</text>
</comment>
<feature type="transmembrane region" description="Helical" evidence="13">
    <location>
        <begin position="180"/>
        <end position="200"/>
    </location>
</feature>
<organism evidence="14 15">
    <name type="scientific">Geodia barretti</name>
    <name type="common">Barrett's horny sponge</name>
    <dbReference type="NCBI Taxonomy" id="519541"/>
    <lineage>
        <taxon>Eukaryota</taxon>
        <taxon>Metazoa</taxon>
        <taxon>Porifera</taxon>
        <taxon>Demospongiae</taxon>
        <taxon>Heteroscleromorpha</taxon>
        <taxon>Tetractinellida</taxon>
        <taxon>Astrophorina</taxon>
        <taxon>Geodiidae</taxon>
        <taxon>Geodia</taxon>
    </lineage>
</organism>
<dbReference type="NCBIfam" id="TIGR00951">
    <property type="entry name" value="2A43"/>
    <property type="match status" value="1"/>
</dbReference>
<feature type="transmembrane region" description="Helical" evidence="13">
    <location>
        <begin position="81"/>
        <end position="101"/>
    </location>
</feature>
<feature type="transmembrane region" description="Helical" evidence="13">
    <location>
        <begin position="256"/>
        <end position="275"/>
    </location>
</feature>
<evidence type="ECO:0000256" key="8">
    <source>
        <dbReference type="ARBA" id="ARBA00023136"/>
    </source>
</evidence>
<keyword evidence="4 13" id="KW-0812">Transmembrane</keyword>
<comment type="catalytic activity">
    <reaction evidence="10">
        <text>L-cystine(out) + H(+)(out) = L-cystine(in) + H(+)(in)</text>
        <dbReference type="Rhea" id="RHEA:66172"/>
        <dbReference type="ChEBI" id="CHEBI:15378"/>
        <dbReference type="ChEBI" id="CHEBI:35491"/>
    </reaction>
    <physiologicalReaction direction="left-to-right" evidence="10">
        <dbReference type="Rhea" id="RHEA:66173"/>
    </physiologicalReaction>
</comment>
<evidence type="ECO:0000313" key="14">
    <source>
        <dbReference type="EMBL" id="CAI8052449.1"/>
    </source>
</evidence>
<dbReference type="GO" id="GO:0015293">
    <property type="term" value="F:symporter activity"/>
    <property type="evidence" value="ECO:0007669"/>
    <property type="project" value="UniProtKB-KW"/>
</dbReference>
<dbReference type="AlphaFoldDB" id="A0AA35XCJ1"/>
<comment type="subcellular location">
    <subcellularLocation>
        <location evidence="1">Lysosome membrane</location>
        <topology evidence="1">Multi-pass membrane protein</topology>
    </subcellularLocation>
</comment>
<gene>
    <name evidence="14" type="ORF">GBAR_LOCUS28680</name>
</gene>
<dbReference type="PANTHER" id="PTHR13131:SF5">
    <property type="entry name" value="CYSTINOSIN"/>
    <property type="match status" value="1"/>
</dbReference>
<evidence type="ECO:0000313" key="15">
    <source>
        <dbReference type="Proteomes" id="UP001174909"/>
    </source>
</evidence>
<comment type="similarity">
    <text evidence="2">Belongs to the cystinosin family.</text>
</comment>
<feature type="transmembrane region" description="Helical" evidence="13">
    <location>
        <begin position="212"/>
        <end position="236"/>
    </location>
</feature>
<feature type="transmembrane region" description="Helical" evidence="13">
    <location>
        <begin position="121"/>
        <end position="143"/>
    </location>
</feature>
<keyword evidence="8 13" id="KW-0472">Membrane</keyword>
<protein>
    <recommendedName>
        <fullName evidence="11">Cystinosin homolog</fullName>
    </recommendedName>
</protein>
<keyword evidence="15" id="KW-1185">Reference proteome</keyword>
<accession>A0AA35XCJ1</accession>
<evidence type="ECO:0000256" key="1">
    <source>
        <dbReference type="ARBA" id="ARBA00004155"/>
    </source>
</evidence>
<evidence type="ECO:0000256" key="2">
    <source>
        <dbReference type="ARBA" id="ARBA00006855"/>
    </source>
</evidence>
<dbReference type="PANTHER" id="PTHR13131">
    <property type="entry name" value="CYSTINOSIN"/>
    <property type="match status" value="1"/>
</dbReference>
<dbReference type="GO" id="GO:0015184">
    <property type="term" value="F:L-cystine transmembrane transporter activity"/>
    <property type="evidence" value="ECO:0007669"/>
    <property type="project" value="TreeGrafter"/>
</dbReference>
<feature type="region of interest" description="Disordered" evidence="12">
    <location>
        <begin position="302"/>
        <end position="324"/>
    </location>
</feature>
<evidence type="ECO:0000256" key="11">
    <source>
        <dbReference type="ARBA" id="ARBA00074957"/>
    </source>
</evidence>
<dbReference type="Gene3D" id="1.20.1280.290">
    <property type="match status" value="2"/>
</dbReference>
<proteinExistence type="inferred from homology"/>
<reference evidence="14" key="1">
    <citation type="submission" date="2023-03" db="EMBL/GenBank/DDBJ databases">
        <authorList>
            <person name="Steffen K."/>
            <person name="Cardenas P."/>
        </authorList>
    </citation>
    <scope>NUCLEOTIDE SEQUENCE</scope>
</reference>
<dbReference type="SMART" id="SM00679">
    <property type="entry name" value="CTNS"/>
    <property type="match status" value="2"/>
</dbReference>
<dbReference type="FunFam" id="1.20.1280.290:FF:000018">
    <property type="entry name" value="Cystinosin homolog"/>
    <property type="match status" value="1"/>
</dbReference>
<keyword evidence="5" id="KW-0677">Repeat</keyword>
<evidence type="ECO:0000256" key="7">
    <source>
        <dbReference type="ARBA" id="ARBA00022989"/>
    </source>
</evidence>
<keyword evidence="6" id="KW-0769">Symport</keyword>
<dbReference type="InterPro" id="IPR005282">
    <property type="entry name" value="LC_transporter"/>
</dbReference>
<evidence type="ECO:0000256" key="10">
    <source>
        <dbReference type="ARBA" id="ARBA00048473"/>
    </source>
</evidence>
<dbReference type="FunFam" id="1.20.1280.290:FF:000016">
    <property type="entry name" value="Cystinosin homolog"/>
    <property type="match status" value="1"/>
</dbReference>
<sequence length="340" mass="39097">MRAKRAGIATLSFSIDNQTETPFYKLDKVKREVSVIHAKWIYYFSMVVGWIYFAAWSISFYPQIIENFRRRSVVGLNFDFLALNITGFIAYGVFNVGMFWIPEVKEQYKELHPGGVNPVQINDVVFTLHAIAATGFTIFQCFIFERGKQRVSIPAWILVALLWLAVFISLFVSIGGKLSWLNFLYVFSYVKLAVTLVKYIPQAVMNCRRRSTVGWSIGNVLLDFTGGALSILQMFLISYNYDDWKSIFGDPTKFGLGALSIFFDIIFMFQHYVLFRGREPQEEKPCFPESWLRPEKTYATAGVESEEGEYDDSNEKTPMINTSSKKNKMGTLQRVFSFCV</sequence>
<evidence type="ECO:0000256" key="3">
    <source>
        <dbReference type="ARBA" id="ARBA00022448"/>
    </source>
</evidence>